<keyword evidence="3" id="KW-0964">Secreted</keyword>
<evidence type="ECO:0000313" key="10">
    <source>
        <dbReference type="Proteomes" id="UP000235405"/>
    </source>
</evidence>
<dbReference type="InterPro" id="IPR001343">
    <property type="entry name" value="Hemolysn_Ca-bd"/>
</dbReference>
<protein>
    <submittedName>
        <fullName evidence="9">Uncharacterized protein</fullName>
    </submittedName>
</protein>
<organism evidence="9 10">
    <name type="scientific">Vibrio splendidus</name>
    <dbReference type="NCBI Taxonomy" id="29497"/>
    <lineage>
        <taxon>Bacteria</taxon>
        <taxon>Pseudomonadati</taxon>
        <taxon>Pseudomonadota</taxon>
        <taxon>Gammaproteobacteria</taxon>
        <taxon>Vibrionales</taxon>
        <taxon>Vibrionaceae</taxon>
        <taxon>Vibrio</taxon>
    </lineage>
</organism>
<sequence>MAIQLTNNVTGTLAQEAGNKVAVPSQDQSQNGIDNPIILGDTSDDAIRAGKGDDIVKAKDGDDFIASGRGSDAILAGDGNDVVESWNHSINAKDESGTLSMPDSIRSRDSEIVNNVDDVIVAGSGNDYVEGGGNNDVIYGDRGAKVAGDNLITNGNFQVDQSDTSAGGPGLGGSWGTYSSFNGWEADNDNNGVDGTPEGLMEVQFQSVGGAPSGDHPTSNVLELDSHNHNGIGSDQTNTTASTVFTVEPDAIGRGGTFQLTFEYANRHKGSETDTSPFQVLIDGEVVAEFDNNGIGNEHQWYTAKLNVDLTPGDHTLSFRATETDTSEDTYGALIANVEMYQYEANDFLVGDGTPRDTNGNWDETSVSGDDLIRGGKGDDIIIGDNFNPLYYDEQQGEFFLDFDNTYSDEDSNNVVLDNDNLSAYAPDGSEADVSVSNGGVSSGGTGYGVAGLAQSGVSAQIGLSYNQDGTTNGSEMLSVSVDEHTMAAKVGISNLYLNEGGSGVHETGHWAAYREGILVAEGDFTANDLVKDDFSESTSNNNGFLIISPVDTGFKAFDEIQFTAVGEAFDKNSNNTADDSSDYFVTSIDSLELSGDGTDYLVGGHGNDVILGGHNSNGSLVLNDDGTYSLNDYSGTLSITLESSEAGYNNSYGYYTVDDQGGVNIDVVWGDVHAALDNAGQEKPSFDVSIDDSIETLGFFIVPDGGDKGVTDGSSLSFNVEDLQNDSSVQTLSNTNQDISVVAGDNLQSVVFNLQTDTPPGYSGVAGEGNQHFNDNPGSGDSDFDDVVTTVELEADVETLLGGKGDDWLDGGADNDLIKGGKGDDTLIGGSGDDVLKGGKGDDVLAGGEGEDTLKGGKGDDIIDGGEGSDIIKAGSGNDTVIYDADDALIHGGKGFDVLVANDPGGVDIDMSKGSNINGFEAVIGGDSANDKLTISLGKTFNQNHDLDGNRAKNDDQVAEFFALGIEDIDASHLQGFQYQTATSVTLDQDMQDKLGLDGTETITAYSFTKGGKEVIIYTDASFDGDFIGVNEV</sequence>
<dbReference type="InterPro" id="IPR011049">
    <property type="entry name" value="Serralysin-like_metalloprot_C"/>
</dbReference>
<dbReference type="GO" id="GO:0090729">
    <property type="term" value="F:toxin activity"/>
    <property type="evidence" value="ECO:0007669"/>
    <property type="project" value="UniProtKB-KW"/>
</dbReference>
<dbReference type="GO" id="GO:0005509">
    <property type="term" value="F:calcium ion binding"/>
    <property type="evidence" value="ECO:0007669"/>
    <property type="project" value="InterPro"/>
</dbReference>
<name>A0A2N7CFX4_VIBSP</name>
<dbReference type="PANTHER" id="PTHR38340:SF1">
    <property type="entry name" value="S-LAYER PROTEIN"/>
    <property type="match status" value="1"/>
</dbReference>
<dbReference type="PRINTS" id="PR01488">
    <property type="entry name" value="RTXTOXINA"/>
</dbReference>
<dbReference type="Gene3D" id="2.60.120.260">
    <property type="entry name" value="Galactose-binding domain-like"/>
    <property type="match status" value="1"/>
</dbReference>
<dbReference type="EMBL" id="MCSW01000159">
    <property type="protein sequence ID" value="PMF22563.1"/>
    <property type="molecule type" value="Genomic_DNA"/>
</dbReference>
<evidence type="ECO:0000256" key="8">
    <source>
        <dbReference type="ARBA" id="ARBA00023136"/>
    </source>
</evidence>
<comment type="caution">
    <text evidence="9">The sequence shown here is derived from an EMBL/GenBank/DDBJ whole genome shotgun (WGS) entry which is preliminary data.</text>
</comment>
<dbReference type="GO" id="GO:0005576">
    <property type="term" value="C:extracellular region"/>
    <property type="evidence" value="ECO:0007669"/>
    <property type="project" value="UniProtKB-SubCell"/>
</dbReference>
<gene>
    <name evidence="9" type="ORF">BCV19_06455</name>
</gene>
<keyword evidence="7" id="KW-0843">Virulence</keyword>
<evidence type="ECO:0000256" key="7">
    <source>
        <dbReference type="ARBA" id="ARBA00023026"/>
    </source>
</evidence>
<keyword evidence="8" id="KW-0472">Membrane</keyword>
<accession>A0A2N7CFX4</accession>
<dbReference type="Pfam" id="PF00353">
    <property type="entry name" value="HemolysinCabind"/>
    <property type="match status" value="5"/>
</dbReference>
<dbReference type="AlphaFoldDB" id="A0A2N7CFX4"/>
<proteinExistence type="predicted"/>
<dbReference type="InterPro" id="IPR018511">
    <property type="entry name" value="Hemolysin-typ_Ca-bd_CS"/>
</dbReference>
<dbReference type="InterPro" id="IPR050557">
    <property type="entry name" value="RTX_toxin/Mannuronan_C5-epim"/>
</dbReference>
<evidence type="ECO:0000256" key="4">
    <source>
        <dbReference type="ARBA" id="ARBA00022656"/>
    </source>
</evidence>
<dbReference type="Gene3D" id="2.150.10.10">
    <property type="entry name" value="Serralysin-like metalloprotease, C-terminal"/>
    <property type="match status" value="3"/>
</dbReference>
<dbReference type="InterPro" id="IPR003995">
    <property type="entry name" value="RTX_toxin_determinant-A"/>
</dbReference>
<dbReference type="GO" id="GO:0016020">
    <property type="term" value="C:membrane"/>
    <property type="evidence" value="ECO:0007669"/>
    <property type="project" value="UniProtKB-SubCell"/>
</dbReference>
<dbReference type="RefSeq" id="WP_017095696.1">
    <property type="nucleotide sequence ID" value="NZ_MCSW01000159.1"/>
</dbReference>
<evidence type="ECO:0000256" key="2">
    <source>
        <dbReference type="ARBA" id="ARBA00004613"/>
    </source>
</evidence>
<dbReference type="Proteomes" id="UP000235405">
    <property type="component" value="Unassembled WGS sequence"/>
</dbReference>
<keyword evidence="4" id="KW-0800">Toxin</keyword>
<comment type="subcellular location">
    <subcellularLocation>
        <location evidence="1">Membrane</location>
    </subcellularLocation>
    <subcellularLocation>
        <location evidence="2">Secreted</location>
    </subcellularLocation>
</comment>
<evidence type="ECO:0000256" key="6">
    <source>
        <dbReference type="ARBA" id="ARBA00022837"/>
    </source>
</evidence>
<keyword evidence="5" id="KW-0677">Repeat</keyword>
<dbReference type="SUPFAM" id="SSF49785">
    <property type="entry name" value="Galactose-binding domain-like"/>
    <property type="match status" value="1"/>
</dbReference>
<dbReference type="PANTHER" id="PTHR38340">
    <property type="entry name" value="S-LAYER PROTEIN"/>
    <property type="match status" value="1"/>
</dbReference>
<evidence type="ECO:0000256" key="3">
    <source>
        <dbReference type="ARBA" id="ARBA00022525"/>
    </source>
</evidence>
<keyword evidence="6" id="KW-0106">Calcium</keyword>
<dbReference type="PRINTS" id="PR00313">
    <property type="entry name" value="CABNDNGRPT"/>
</dbReference>
<reference evidence="10" key="1">
    <citation type="submission" date="2016-07" db="EMBL/GenBank/DDBJ databases">
        <title>Nontailed viruses are major unrecognized killers of bacteria in the ocean.</title>
        <authorList>
            <person name="Kauffman K."/>
            <person name="Hussain F."/>
            <person name="Yang J."/>
            <person name="Arevalo P."/>
            <person name="Brown J."/>
            <person name="Cutler M."/>
            <person name="Kelly L."/>
            <person name="Polz M.F."/>
        </authorList>
    </citation>
    <scope>NUCLEOTIDE SEQUENCE [LARGE SCALE GENOMIC DNA]</scope>
    <source>
        <strain evidence="10">10N.286.54.F3</strain>
    </source>
</reference>
<evidence type="ECO:0000256" key="5">
    <source>
        <dbReference type="ARBA" id="ARBA00022737"/>
    </source>
</evidence>
<dbReference type="SUPFAM" id="SSF51120">
    <property type="entry name" value="beta-Roll"/>
    <property type="match status" value="2"/>
</dbReference>
<dbReference type="PROSITE" id="PS00330">
    <property type="entry name" value="HEMOLYSIN_CALCIUM"/>
    <property type="match status" value="4"/>
</dbReference>
<evidence type="ECO:0000256" key="1">
    <source>
        <dbReference type="ARBA" id="ARBA00004370"/>
    </source>
</evidence>
<dbReference type="InterPro" id="IPR008979">
    <property type="entry name" value="Galactose-bd-like_sf"/>
</dbReference>
<evidence type="ECO:0000313" key="9">
    <source>
        <dbReference type="EMBL" id="PMF22563.1"/>
    </source>
</evidence>